<name>A0A430KY47_9HYPO</name>
<dbReference type="SUPFAM" id="SSF48403">
    <property type="entry name" value="Ankyrin repeat"/>
    <property type="match status" value="2"/>
</dbReference>
<evidence type="ECO:0000313" key="5">
    <source>
        <dbReference type="EMBL" id="RTE68324.1"/>
    </source>
</evidence>
<accession>A0A430KY47</accession>
<reference evidence="5 6" key="1">
    <citation type="submission" date="2017-06" db="EMBL/GenBank/DDBJ databases">
        <title>Comparative genomic analysis of Ambrosia Fusariam Clade fungi.</title>
        <authorList>
            <person name="Stajich J.E."/>
            <person name="Carrillo J."/>
            <person name="Kijimoto T."/>
            <person name="Eskalen A."/>
            <person name="O'Donnell K."/>
            <person name="Kasson M."/>
        </authorList>
    </citation>
    <scope>NUCLEOTIDE SEQUENCE [LARGE SCALE GENOMIC DNA]</scope>
    <source>
        <strain evidence="5 6">UCR1854</strain>
    </source>
</reference>
<evidence type="ECO:0000313" key="6">
    <source>
        <dbReference type="Proteomes" id="UP000287124"/>
    </source>
</evidence>
<dbReference type="Pfam" id="PF24883">
    <property type="entry name" value="NPHP3_N"/>
    <property type="match status" value="1"/>
</dbReference>
<dbReference type="PROSITE" id="PS50297">
    <property type="entry name" value="ANK_REP_REGION"/>
    <property type="match status" value="4"/>
</dbReference>
<feature type="domain" description="GPI inositol-deacylase winged helix" evidence="3">
    <location>
        <begin position="500"/>
        <end position="577"/>
    </location>
</feature>
<dbReference type="Gene3D" id="3.40.50.300">
    <property type="entry name" value="P-loop containing nucleotide triphosphate hydrolases"/>
    <property type="match status" value="1"/>
</dbReference>
<feature type="repeat" description="ANK" evidence="2">
    <location>
        <begin position="790"/>
        <end position="822"/>
    </location>
</feature>
<evidence type="ECO:0000259" key="3">
    <source>
        <dbReference type="Pfam" id="PF22939"/>
    </source>
</evidence>
<dbReference type="InterPro" id="IPR054471">
    <property type="entry name" value="GPIID_WHD"/>
</dbReference>
<dbReference type="Proteomes" id="UP000287124">
    <property type="component" value="Unassembled WGS sequence"/>
</dbReference>
<evidence type="ECO:0000256" key="2">
    <source>
        <dbReference type="PROSITE-ProRule" id="PRU00023"/>
    </source>
</evidence>
<dbReference type="Pfam" id="PF12796">
    <property type="entry name" value="Ank_2"/>
    <property type="match status" value="4"/>
</dbReference>
<dbReference type="EMBL" id="MIKF01000933">
    <property type="protein sequence ID" value="RTE68324.1"/>
    <property type="molecule type" value="Genomic_DNA"/>
</dbReference>
<dbReference type="Pfam" id="PF22939">
    <property type="entry name" value="WHD_GPIID"/>
    <property type="match status" value="1"/>
</dbReference>
<gene>
    <name evidence="5" type="ORF">BHE90_017298</name>
</gene>
<dbReference type="PROSITE" id="PS50088">
    <property type="entry name" value="ANK_REPEAT"/>
    <property type="match status" value="4"/>
</dbReference>
<dbReference type="InterPro" id="IPR036770">
    <property type="entry name" value="Ankyrin_rpt-contain_sf"/>
</dbReference>
<dbReference type="SUPFAM" id="SSF52540">
    <property type="entry name" value="P-loop containing nucleoside triphosphate hydrolases"/>
    <property type="match status" value="1"/>
</dbReference>
<dbReference type="InterPro" id="IPR002110">
    <property type="entry name" value="Ankyrin_rpt"/>
</dbReference>
<comment type="caution">
    <text evidence="5">The sequence shown here is derived from an EMBL/GenBank/DDBJ whole genome shotgun (WGS) entry which is preliminary data.</text>
</comment>
<dbReference type="PANTHER" id="PTHR10039:SF15">
    <property type="entry name" value="NACHT DOMAIN-CONTAINING PROTEIN"/>
    <property type="match status" value="1"/>
</dbReference>
<keyword evidence="1" id="KW-0677">Repeat</keyword>
<feature type="repeat" description="ANK" evidence="2">
    <location>
        <begin position="903"/>
        <end position="937"/>
    </location>
</feature>
<proteinExistence type="predicted"/>
<sequence length="1197" mass="134042">MRESIRAPDLSEFIIKWSEKDTVSNRGPFEPGPFFTTSRLADKMSVGVGVGDFIKILELVTQARKRFVDAPSQYNGIANDLRNFSNVVQDIDVLLSGCEPGPEQRANLQSIRDDSTSLLNDLLERLDKDREIGARSTSTAQCVKKAWKRFNWDPDDVQDFRSRISLNLALLNTIEGHLSSQRSSRIQQDVHHLTERSKQQERHEILKWIGTVDHGAHQSKVFDEHEEGTGEWLLSSAEFRKWIETKEEVLFCPGLPGAGKTFLASIVIDHLWGRFRNKSDVGIAYHYCDFRRQDHENASVILASILKQLAQCLGSLPDALSTLYDKHKAKDTRPSFKEIASALESVASLHSRVFIVIDGLDECPARREILAQVRGLKGANTLVTSRAIPEIVNYKELEGSSVLEIRASDTDVREYLDRKMSKLGGFVMRDRQLQEDICKAIIGSIGGMFLLARLHLDSLVGKGSVMRLKNALAALPTGSSAYDKAYLAAMERIEIQYPDERVLAKDVLAWLTFAKRPLRVEELRAAVVVQETDSHLDEESLIDIDYMVSVCAGLVTVDERSQTVSLIHYTTQEYLERTRANWRPDADAAIATSCLTYLLFPVFDIEFLEVDEDSPGERADRQLYPLLDYSKEYGALHARLAISEPPSVARFFSSESKMPRNWLLLAAKHGGAQAEATAEWLIERGVCIDVWDADRRTPLHYAVLNGWKRCVQLLLQRRASLDPDVDNMTPFHYTVKNDAEEVAQAFLDAGTPIDTPVTREIYMPVYQQGRVVYVTRDGAQNPVREARTEKGLTSLHLATLTGSQRMTKFLLDHGANPNFPSDHGETPLHLALRRDLYGPKWPGIVDFWNDPMSRIEVALDYVELDDIEDEYCSTQAWIYEARSTIISLLLEHPKVDVNAQDVFGISSLHIAARGGDSSNSLVRKLIEKGAKISVRTKKDETPLHLASRNGNLDAVTTFLTLGADPMDGDINGLNALHYAAQNGHLGMMLSVVNHMPDTSLEAFLKSKDNHGENVLHHLLSNNIKVDVTVVDYLLKWSVGINDLDNAGMSPMAKYLGAFVLCASDDDPEVLRLMFECGANPAFETEEGLDLAHLAAGSRRVSVSMLRTLASWGVDLRAEDKQGRTALHYSAIKGNLTENVLHFLCDEIRLSAGLRDAHGKTPLEYAVEMGKKDHGPNLFDPDRWARTEKLLRGLQKEI</sequence>
<dbReference type="InterPro" id="IPR027417">
    <property type="entry name" value="P-loop_NTPase"/>
</dbReference>
<dbReference type="InterPro" id="IPR056884">
    <property type="entry name" value="NPHP3-like_N"/>
</dbReference>
<keyword evidence="2" id="KW-0040">ANK repeat</keyword>
<dbReference type="SMART" id="SM00248">
    <property type="entry name" value="ANK"/>
    <property type="match status" value="10"/>
</dbReference>
<feature type="repeat" description="ANK" evidence="2">
    <location>
        <begin position="938"/>
        <end position="970"/>
    </location>
</feature>
<protein>
    <submittedName>
        <fullName evidence="5">Uncharacterized protein</fullName>
    </submittedName>
</protein>
<keyword evidence="6" id="KW-1185">Reference proteome</keyword>
<dbReference type="Gene3D" id="1.25.40.20">
    <property type="entry name" value="Ankyrin repeat-containing domain"/>
    <property type="match status" value="2"/>
</dbReference>
<feature type="repeat" description="ANK" evidence="2">
    <location>
        <begin position="694"/>
        <end position="726"/>
    </location>
</feature>
<evidence type="ECO:0000256" key="1">
    <source>
        <dbReference type="ARBA" id="ARBA00022737"/>
    </source>
</evidence>
<dbReference type="PANTHER" id="PTHR10039">
    <property type="entry name" value="AMELOGENIN"/>
    <property type="match status" value="1"/>
</dbReference>
<dbReference type="AlphaFoldDB" id="A0A430KY47"/>
<feature type="domain" description="Nephrocystin 3-like N-terminal" evidence="4">
    <location>
        <begin position="228"/>
        <end position="386"/>
    </location>
</feature>
<evidence type="ECO:0000259" key="4">
    <source>
        <dbReference type="Pfam" id="PF24883"/>
    </source>
</evidence>
<organism evidence="5 6">
    <name type="scientific">Fusarium euwallaceae</name>
    <dbReference type="NCBI Taxonomy" id="1147111"/>
    <lineage>
        <taxon>Eukaryota</taxon>
        <taxon>Fungi</taxon>
        <taxon>Dikarya</taxon>
        <taxon>Ascomycota</taxon>
        <taxon>Pezizomycotina</taxon>
        <taxon>Sordariomycetes</taxon>
        <taxon>Hypocreomycetidae</taxon>
        <taxon>Hypocreales</taxon>
        <taxon>Nectriaceae</taxon>
        <taxon>Fusarium</taxon>
        <taxon>Fusarium solani species complex</taxon>
    </lineage>
</organism>